<sequence>MLPEEKTALAGALFDSVLKQIAFHGVFHADLHPGNILISGTDNEPHLALLDFGSVGRLGRADREAVGLLLIAFDADDSVAATDALTMMLGTPEGFVRRDFERHLGELMLRGSTSTDLFTDLARLLSTSGFRIPPMIAAAFRAMAVLEGSMRLIAPEFDVIEAVRSRTGSSIRDAIENTDVRAAVESQVAAALPLIRFRNGSTESSRISRRVVSPCRSVHWRVSSTGPCSVRWCAKPRPRSSARFSPSAVSR</sequence>
<dbReference type="InterPro" id="IPR011009">
    <property type="entry name" value="Kinase-like_dom_sf"/>
</dbReference>
<dbReference type="Proteomes" id="UP001321475">
    <property type="component" value="Chromosome"/>
</dbReference>
<organism evidence="3 4">
    <name type="scientific">Paraoerskovia sediminicola</name>
    <dbReference type="NCBI Taxonomy" id="1138587"/>
    <lineage>
        <taxon>Bacteria</taxon>
        <taxon>Bacillati</taxon>
        <taxon>Actinomycetota</taxon>
        <taxon>Actinomycetes</taxon>
        <taxon>Micrococcales</taxon>
        <taxon>Cellulomonadaceae</taxon>
        <taxon>Paraoerskovia</taxon>
    </lineage>
</organism>
<accession>A0ABN6XF30</accession>
<feature type="domain" description="Protein kinase" evidence="2">
    <location>
        <begin position="1"/>
        <end position="195"/>
    </location>
</feature>
<dbReference type="EMBL" id="AP027729">
    <property type="protein sequence ID" value="BDZ42098.1"/>
    <property type="molecule type" value="Genomic_DNA"/>
</dbReference>
<keyword evidence="4" id="KW-1185">Reference proteome</keyword>
<dbReference type="InterPro" id="IPR004147">
    <property type="entry name" value="ABC1_dom"/>
</dbReference>
<dbReference type="Pfam" id="PF03109">
    <property type="entry name" value="ABC1"/>
    <property type="match status" value="1"/>
</dbReference>
<dbReference type="PROSITE" id="PS50011">
    <property type="entry name" value="PROTEIN_KINASE_DOM"/>
    <property type="match status" value="1"/>
</dbReference>
<evidence type="ECO:0000313" key="3">
    <source>
        <dbReference type="EMBL" id="BDZ42098.1"/>
    </source>
</evidence>
<name>A0ABN6XF30_9CELL</name>
<reference evidence="4" key="1">
    <citation type="journal article" date="2019" name="Int. J. Syst. Evol. Microbiol.">
        <title>The Global Catalogue of Microorganisms (GCM) 10K type strain sequencing project: providing services to taxonomists for standard genome sequencing and annotation.</title>
        <authorList>
            <consortium name="The Broad Institute Genomics Platform"/>
            <consortium name="The Broad Institute Genome Sequencing Center for Infectious Disease"/>
            <person name="Wu L."/>
            <person name="Ma J."/>
        </authorList>
    </citation>
    <scope>NUCLEOTIDE SEQUENCE [LARGE SCALE GENOMIC DNA]</scope>
    <source>
        <strain evidence="4">NBRC 108565</strain>
    </source>
</reference>
<evidence type="ECO:0000259" key="2">
    <source>
        <dbReference type="PROSITE" id="PS50011"/>
    </source>
</evidence>
<dbReference type="InterPro" id="IPR050154">
    <property type="entry name" value="UbiB_kinase"/>
</dbReference>
<gene>
    <name evidence="3" type="ORF">GCM10025865_13970</name>
</gene>
<dbReference type="PANTHER" id="PTHR10566">
    <property type="entry name" value="CHAPERONE-ACTIVITY OF BC1 COMPLEX CABC1 -RELATED"/>
    <property type="match status" value="1"/>
</dbReference>
<proteinExistence type="inferred from homology"/>
<evidence type="ECO:0000313" key="4">
    <source>
        <dbReference type="Proteomes" id="UP001321475"/>
    </source>
</evidence>
<protein>
    <recommendedName>
        <fullName evidence="2">Protein kinase domain-containing protein</fullName>
    </recommendedName>
</protein>
<dbReference type="PANTHER" id="PTHR10566:SF113">
    <property type="entry name" value="PROTEIN ACTIVITY OF BC1 COMPLEX KINASE 7, CHLOROPLASTIC"/>
    <property type="match status" value="1"/>
</dbReference>
<comment type="similarity">
    <text evidence="1">Belongs to the protein kinase superfamily. ADCK protein kinase family.</text>
</comment>
<dbReference type="SUPFAM" id="SSF56112">
    <property type="entry name" value="Protein kinase-like (PK-like)"/>
    <property type="match status" value="1"/>
</dbReference>
<dbReference type="Gene3D" id="1.10.510.10">
    <property type="entry name" value="Transferase(Phosphotransferase) domain 1"/>
    <property type="match status" value="1"/>
</dbReference>
<dbReference type="RefSeq" id="WP_286219129.1">
    <property type="nucleotide sequence ID" value="NZ_AP027729.1"/>
</dbReference>
<dbReference type="InterPro" id="IPR000719">
    <property type="entry name" value="Prot_kinase_dom"/>
</dbReference>
<evidence type="ECO:0000256" key="1">
    <source>
        <dbReference type="ARBA" id="ARBA00009670"/>
    </source>
</evidence>